<feature type="transmembrane region" description="Helical" evidence="6">
    <location>
        <begin position="853"/>
        <end position="874"/>
    </location>
</feature>
<keyword evidence="5" id="KW-0175">Coiled coil</keyword>
<feature type="coiled-coil region" evidence="5">
    <location>
        <begin position="464"/>
        <end position="559"/>
    </location>
</feature>
<dbReference type="InterPro" id="IPR017501">
    <property type="entry name" value="Phage_infect_YhgE_C"/>
</dbReference>
<gene>
    <name evidence="9" type="ordered locus">LMM7_0679</name>
</gene>
<dbReference type="HOGENOM" id="CLU_004534_2_1_9"/>
<evidence type="ECO:0000313" key="10">
    <source>
        <dbReference type="Proteomes" id="UP000000486"/>
    </source>
</evidence>
<organism evidence="9 10">
    <name type="scientific">Listeria monocytogenes serotype 4a (strain M7)</name>
    <dbReference type="NCBI Taxonomy" id="1030009"/>
    <lineage>
        <taxon>Bacteria</taxon>
        <taxon>Bacillati</taxon>
        <taxon>Bacillota</taxon>
        <taxon>Bacilli</taxon>
        <taxon>Bacillales</taxon>
        <taxon>Listeriaceae</taxon>
        <taxon>Listeria</taxon>
    </lineage>
</organism>
<evidence type="ECO:0000256" key="5">
    <source>
        <dbReference type="SAM" id="Coils"/>
    </source>
</evidence>
<comment type="subcellular location">
    <subcellularLocation>
        <location evidence="1">Membrane</location>
        <topology evidence="1">Multi-pass membrane protein</topology>
    </subcellularLocation>
</comment>
<dbReference type="EMBL" id="CP002816">
    <property type="protein sequence ID" value="AEH91684.1"/>
    <property type="molecule type" value="Genomic_DNA"/>
</dbReference>
<dbReference type="NCBIfam" id="TIGR03061">
    <property type="entry name" value="pip_yhgE_Nterm"/>
    <property type="match status" value="1"/>
</dbReference>
<evidence type="ECO:0000313" key="9">
    <source>
        <dbReference type="EMBL" id="AEH91684.1"/>
    </source>
</evidence>
<keyword evidence="4 6" id="KW-0472">Membrane</keyword>
<dbReference type="Gene3D" id="1.20.58.60">
    <property type="match status" value="1"/>
</dbReference>
<dbReference type="PATRIC" id="fig|1030009.3.peg.669"/>
<accession>A0A0E0UTL2</accession>
<dbReference type="Gene3D" id="3.40.1710.10">
    <property type="entry name" value="abc type-2 transporter like domain"/>
    <property type="match status" value="1"/>
</dbReference>
<evidence type="ECO:0000256" key="6">
    <source>
        <dbReference type="SAM" id="Phobius"/>
    </source>
</evidence>
<feature type="transmembrane region" description="Helical" evidence="6">
    <location>
        <begin position="739"/>
        <end position="763"/>
    </location>
</feature>
<dbReference type="Pfam" id="PF12698">
    <property type="entry name" value="ABC2_membrane_3"/>
    <property type="match status" value="1"/>
</dbReference>
<dbReference type="NCBIfam" id="TIGR03062">
    <property type="entry name" value="pip_yhgE_Cterm"/>
    <property type="match status" value="1"/>
</dbReference>
<feature type="transmembrane region" description="Helical" evidence="6">
    <location>
        <begin position="800"/>
        <end position="818"/>
    </location>
</feature>
<dbReference type="InterPro" id="IPR051328">
    <property type="entry name" value="T7SS_ABC-Transporter"/>
</dbReference>
<feature type="transmembrane region" description="Helical" evidence="6">
    <location>
        <begin position="769"/>
        <end position="793"/>
    </location>
</feature>
<feature type="coiled-coil region" evidence="5">
    <location>
        <begin position="212"/>
        <end position="249"/>
    </location>
</feature>
<dbReference type="SUPFAM" id="SSF58104">
    <property type="entry name" value="Methyl-accepting chemotaxis protein (MCP) signaling domain"/>
    <property type="match status" value="1"/>
</dbReference>
<evidence type="ECO:0000259" key="8">
    <source>
        <dbReference type="Pfam" id="PF12698"/>
    </source>
</evidence>
<dbReference type="KEGG" id="lmq:LMM7_0679"/>
<name>A0A0E0UTL2_LISMM</name>
<proteinExistence type="predicted"/>
<feature type="transmembrane region" description="Helical" evidence="6">
    <location>
        <begin position="701"/>
        <end position="718"/>
    </location>
</feature>
<evidence type="ECO:0000256" key="4">
    <source>
        <dbReference type="ARBA" id="ARBA00023136"/>
    </source>
</evidence>
<keyword evidence="2 6" id="KW-0812">Transmembrane</keyword>
<dbReference type="GO" id="GO:0140359">
    <property type="term" value="F:ABC-type transporter activity"/>
    <property type="evidence" value="ECO:0007669"/>
    <property type="project" value="InterPro"/>
</dbReference>
<feature type="domain" description="ABC-2 type transporter transmembrane" evidence="7">
    <location>
        <begin position="723"/>
        <end position="843"/>
    </location>
</feature>
<dbReference type="Proteomes" id="UP000000486">
    <property type="component" value="Chromosome"/>
</dbReference>
<dbReference type="InterPro" id="IPR017500">
    <property type="entry name" value="Phage_infect_YhgE_N"/>
</dbReference>
<keyword evidence="3 6" id="KW-1133">Transmembrane helix</keyword>
<dbReference type="PANTHER" id="PTHR43077">
    <property type="entry name" value="TRANSPORT PERMEASE YVFS-RELATED"/>
    <property type="match status" value="1"/>
</dbReference>
<sequence>MRKVYEIFILDWRRLFKAPLALLLVIALIILPSLYAWFNIEALWDPYSNTSGIKVAVSIDDEGAEIDVPGKKPQQVNVGDQLKKTLEKNKKLGWTFVSEDEAKKGVKSGKYYASIHIPKDFSEDMVSVVNDNVTKPTIDYSVNEKINAIAPKMTESGATTIVNQISSEFVGTVSKAVLEEFNKAGIDLENELPTIRRLKTKVFQVQDALPELKKMGAEAVKIEAKLPELKAKANQVVELNEKIPELNKATENVLLVEQQLPKIDQLGQDILVLQKKIPEIKQIAESVKEVDENFGTIKKTVNDAVNESGKALDVIDTAMEAIPTVEKIAQNGSGYVDKVSDFADEINKSFDTLAPAIKQNLTLMKQMADNIYQVTEAIKNGSITPEQAITELKKMEQDIDSLQQMITKQTATLESLNETLPNKPFTDLITNLKTINSQLGAQKETITKVRTELENGAQPSEELLNQLNEQAKNVSAKLDQILANYDSEIVPAIKVGLNQIQGDLKDSQKLLETLQAKIPEITQVLKDSRETLQTGQTYLKEFQERLPEIQKTLDEATKVINTKLDTIIAGINEAANFYQNDYPNVKANIKKAANFIRDDLPGLEKEINQASGLIQEKMPEFEKAIKIAADLSREELPEFEKAINNAANKITDFDKNYDLQSIIKMLRNDADKDSSFIANPVKLKETSYYPIPNYGSASSPFYTALCLWVGALLLISLLRVDVEVPAGIFSHYHRYFGRLLTFLSIGLMQALIVTLGNIFLLGVSIAEPLLHVLFSMFISVVFMTIVYTLVSLFNNVGKGIAIILLVLQISGAGGNFPIQVSPPFFQAIYPFLPFTYAVSLIRESVGGLYMPTVWIDMSVLAGFAILFIALGILLKKPLDKVVPKLSEKAKRSKLIH</sequence>
<dbReference type="PANTHER" id="PTHR43077:SF10">
    <property type="entry name" value="TRANSPORT PERMEASE PROTEIN"/>
    <property type="match status" value="1"/>
</dbReference>
<protein>
    <submittedName>
        <fullName evidence="9">Putative phage infection protein</fullName>
    </submittedName>
</protein>
<dbReference type="RefSeq" id="WP_012581803.1">
    <property type="nucleotide sequence ID" value="NC_017537.1"/>
</dbReference>
<evidence type="ECO:0000259" key="7">
    <source>
        <dbReference type="Pfam" id="PF01061"/>
    </source>
</evidence>
<dbReference type="Pfam" id="PF01061">
    <property type="entry name" value="ABC2_membrane"/>
    <property type="match status" value="1"/>
</dbReference>
<dbReference type="AlphaFoldDB" id="A0A0E0UTL2"/>
<evidence type="ECO:0000256" key="1">
    <source>
        <dbReference type="ARBA" id="ARBA00004141"/>
    </source>
</evidence>
<feature type="coiled-coil region" evidence="5">
    <location>
        <begin position="392"/>
        <end position="419"/>
    </location>
</feature>
<evidence type="ECO:0000256" key="2">
    <source>
        <dbReference type="ARBA" id="ARBA00022692"/>
    </source>
</evidence>
<evidence type="ECO:0000256" key="3">
    <source>
        <dbReference type="ARBA" id="ARBA00022989"/>
    </source>
</evidence>
<dbReference type="InterPro" id="IPR013525">
    <property type="entry name" value="ABC2_TM"/>
</dbReference>
<reference evidence="9 10" key="1">
    <citation type="journal article" date="2011" name="J. Bacteriol.">
        <title>Genome sequence of the nonpathogenic Listeria monocytogenes serovar 4a strain M7.</title>
        <authorList>
            <person name="Chen J."/>
            <person name="Xia Y."/>
            <person name="Cheng C."/>
            <person name="Fang C."/>
            <person name="Shan Y."/>
            <person name="Jin G."/>
            <person name="Fang W."/>
        </authorList>
    </citation>
    <scope>NUCLEOTIDE SEQUENCE [LARGE SCALE GENOMIC DNA]</scope>
    <source>
        <strain evidence="9 10">M7</strain>
    </source>
</reference>
<dbReference type="GO" id="GO:0016020">
    <property type="term" value="C:membrane"/>
    <property type="evidence" value="ECO:0007669"/>
    <property type="project" value="UniProtKB-SubCell"/>
</dbReference>
<feature type="domain" description="ABC-2 type transporter transmembrane" evidence="8">
    <location>
        <begin position="27"/>
        <end position="166"/>
    </location>
</feature>